<keyword evidence="1" id="KW-0472">Membrane</keyword>
<organism evidence="2 3">
    <name type="scientific">Candidatus Phycosocius bacilliformis</name>
    <dbReference type="NCBI Taxonomy" id="1445552"/>
    <lineage>
        <taxon>Bacteria</taxon>
        <taxon>Pseudomonadati</taxon>
        <taxon>Pseudomonadota</taxon>
        <taxon>Alphaproteobacteria</taxon>
        <taxon>Caulobacterales</taxon>
        <taxon>Caulobacterales incertae sedis</taxon>
        <taxon>Candidatus Phycosocius</taxon>
    </lineage>
</organism>
<dbReference type="RefSeq" id="WP_108985133.1">
    <property type="nucleotide sequence ID" value="NZ_BFBR01000005.1"/>
</dbReference>
<accession>A0A2P2EB53</accession>
<dbReference type="AlphaFoldDB" id="A0A2P2EB53"/>
<feature type="transmembrane region" description="Helical" evidence="1">
    <location>
        <begin position="81"/>
        <end position="103"/>
    </location>
</feature>
<feature type="transmembrane region" description="Helical" evidence="1">
    <location>
        <begin position="109"/>
        <end position="130"/>
    </location>
</feature>
<dbReference type="OrthoDB" id="2469007at2"/>
<dbReference type="InterPro" id="IPR020348">
    <property type="entry name" value="Uncharacterised_YvaD"/>
</dbReference>
<keyword evidence="1" id="KW-0812">Transmembrane</keyword>
<evidence type="ECO:0000313" key="3">
    <source>
        <dbReference type="Proteomes" id="UP000245086"/>
    </source>
</evidence>
<evidence type="ECO:0000256" key="1">
    <source>
        <dbReference type="SAM" id="Phobius"/>
    </source>
</evidence>
<dbReference type="EMBL" id="BFBR01000005">
    <property type="protein sequence ID" value="GBF58284.1"/>
    <property type="molecule type" value="Genomic_DNA"/>
</dbReference>
<comment type="caution">
    <text evidence="2">The sequence shown here is derived from an EMBL/GenBank/DDBJ whole genome shotgun (WGS) entry which is preliminary data.</text>
</comment>
<dbReference type="Pfam" id="PF17314">
    <property type="entry name" value="DUF5360"/>
    <property type="match status" value="1"/>
</dbReference>
<feature type="transmembrane region" description="Helical" evidence="1">
    <location>
        <begin position="51"/>
        <end position="69"/>
    </location>
</feature>
<dbReference type="Proteomes" id="UP000245086">
    <property type="component" value="Unassembled WGS sequence"/>
</dbReference>
<proteinExistence type="predicted"/>
<keyword evidence="1" id="KW-1133">Transmembrane helix</keyword>
<sequence>MSTSLKWALTATDIAFLIYWSVALLECLGLISIPSEWLYAHAHDPRVVAWNWSFFPLDIAFSITGLWAVRAARRQDPIWRPMALISLILTIVAGGMACGYWLLLGEVDALWFSMNAILVVWPLLFLPGLVREMAVNSASAN</sequence>
<protein>
    <submittedName>
        <fullName evidence="2">Uncharacterized protein</fullName>
    </submittedName>
</protein>
<keyword evidence="3" id="KW-1185">Reference proteome</keyword>
<feature type="transmembrane region" description="Helical" evidence="1">
    <location>
        <begin position="7"/>
        <end position="31"/>
    </location>
</feature>
<reference evidence="2 3" key="1">
    <citation type="journal article" date="2018" name="Genome Announc.">
        <title>Draft Genome Sequence of "Candidatus Phycosocius bacilliformis," an Alphaproteobacterial Ectosymbiont of the Hydrocarbon-Producing Green Alga Botryococcus braunii.</title>
        <authorList>
            <person name="Tanabe Y."/>
            <person name="Yamaguchi H."/>
            <person name="Watanabe M.M."/>
        </authorList>
    </citation>
    <scope>NUCLEOTIDE SEQUENCE [LARGE SCALE GENOMIC DNA]</scope>
    <source>
        <strain evidence="2 3">BOTRYCO-2</strain>
    </source>
</reference>
<evidence type="ECO:0000313" key="2">
    <source>
        <dbReference type="EMBL" id="GBF58284.1"/>
    </source>
</evidence>
<name>A0A2P2EB53_9PROT</name>
<gene>
    <name evidence="2" type="ORF">PbB2_01957</name>
</gene>